<dbReference type="InterPro" id="IPR035965">
    <property type="entry name" value="PAS-like_dom_sf"/>
</dbReference>
<dbReference type="CDD" id="cd00130">
    <property type="entry name" value="PAS"/>
    <property type="match status" value="1"/>
</dbReference>
<evidence type="ECO:0000256" key="4">
    <source>
        <dbReference type="ARBA" id="ARBA00022679"/>
    </source>
</evidence>
<feature type="modified residue" description="4-aspartylphosphate" evidence="6">
    <location>
        <position position="777"/>
    </location>
</feature>
<reference evidence="9" key="1">
    <citation type="submission" date="2022-11" db="EMBL/GenBank/DDBJ databases">
        <title>Isolation and characterization of PLA-degrading bacterium Massilia sp. from Antarctic soil.</title>
        <authorList>
            <person name="Sato K."/>
            <person name="Gomez-Fuentes C."/>
            <person name="Ahmad S.A."/>
            <person name="Zulkharnain A."/>
        </authorList>
    </citation>
    <scope>NUCLEOTIDE SEQUENCE</scope>
    <source>
        <strain evidence="9">N-3</strain>
    </source>
</reference>
<dbReference type="Gene3D" id="3.30.450.20">
    <property type="entry name" value="PAS domain"/>
    <property type="match status" value="1"/>
</dbReference>
<evidence type="ECO:0000313" key="9">
    <source>
        <dbReference type="EMBL" id="BDT60469.1"/>
    </source>
</evidence>
<dbReference type="SMART" id="SM00091">
    <property type="entry name" value="PAS"/>
    <property type="match status" value="1"/>
</dbReference>
<gene>
    <name evidence="9" type="ORF">MasN3_39630</name>
</gene>
<dbReference type="Pfam" id="PF00072">
    <property type="entry name" value="Response_reg"/>
    <property type="match status" value="1"/>
</dbReference>
<organism evidence="9 10">
    <name type="scientific">Massilia varians</name>
    <dbReference type="NCBI Taxonomy" id="457921"/>
    <lineage>
        <taxon>Bacteria</taxon>
        <taxon>Pseudomonadati</taxon>
        <taxon>Pseudomonadota</taxon>
        <taxon>Betaproteobacteria</taxon>
        <taxon>Burkholderiales</taxon>
        <taxon>Oxalobacteraceae</taxon>
        <taxon>Telluria group</taxon>
        <taxon>Massilia</taxon>
    </lineage>
</organism>
<sequence length="848" mass="91061">MHESSTLNARWRAFQLRLADQLKALSSPTAIVETATGLLAGYLGASHCWYTEVGANGDTFFSRAGWFDADVPPMPTSGRIDDFGPALIATLGTGNDLVVGDMAADDRTAAFAGAYQALMIGTLLAVPIFKDGRWAANLNVAKPDAYAWTGDDILVTRDVAERTWAAVENALAQAALRQERDRSQYIFDTLSEGLVLLAADDTLTYANDAALRLCALPRAAIVGKSYREAFPALAGPDLLALLARVRASRRAESAEHACPLPDGGRAWLDVRANPALEDGLAVFFDDVSARKLAVLAAQKAEAHKSMLLDLDEQLRGVADDPATMMDVATRELARILGVPRVGYVSMDEAVEYGVVGHNYNDVRRVPELPARVERLDDYGLSLAADIRAGRVMRVSDLASDPRTAGAAADAHAQIGARASVAAPIQRDGKTVAFMFAHHDQPRAWSDEDVELMRQTAARTWDAVARARAVLALREADRRKDEFLAMLAHELRNPLAPIGSAADLLRLGRLDEARIRQTSGIISRQVRHMTGLIDDLLDVSRVTRGLVSLERSEVDARSVVSEAVEQVKPLIELRGHRLEVHVAPGPAYVWGDLKRLVQCVANVLNNAAKYTPEGGSIVLHLDSEEGQVVIRVADDGIGMTPDMVSHAFELFAQAERTPDRAQGGLGIGLALVKSLVELHGGRAALHSAGLGQGSKFSIYLPRHQRAPAPGAAPVEAHGAAPAARAGQVRVMVVDDNVDAADVLAALCELLGHPVTVEHSSLRAIERARQERPEICLIDIGLPDMDGNELASRLRRLPETAGSMLVAVTGYGQEKDRASAKASGFDHYLVKPVDAEKIWALLATRGGSGA</sequence>
<dbReference type="Pfam" id="PF01590">
    <property type="entry name" value="GAF"/>
    <property type="match status" value="2"/>
</dbReference>
<dbReference type="SUPFAM" id="SSF55874">
    <property type="entry name" value="ATPase domain of HSP90 chaperone/DNA topoisomerase II/histidine kinase"/>
    <property type="match status" value="1"/>
</dbReference>
<name>A0ABN6TKF7_9BURK</name>
<dbReference type="EC" id="2.7.13.3" evidence="2"/>
<keyword evidence="10" id="KW-1185">Reference proteome</keyword>
<keyword evidence="3 6" id="KW-0597">Phosphoprotein</keyword>
<feature type="domain" description="Response regulatory" evidence="8">
    <location>
        <begin position="728"/>
        <end position="844"/>
    </location>
</feature>
<dbReference type="CDD" id="cd00075">
    <property type="entry name" value="HATPase"/>
    <property type="match status" value="1"/>
</dbReference>
<dbReference type="PROSITE" id="PS50109">
    <property type="entry name" value="HIS_KIN"/>
    <property type="match status" value="1"/>
</dbReference>
<keyword evidence="4" id="KW-0808">Transferase</keyword>
<dbReference type="PROSITE" id="PS50110">
    <property type="entry name" value="RESPONSE_REGULATORY"/>
    <property type="match status" value="1"/>
</dbReference>
<keyword evidence="5" id="KW-0418">Kinase</keyword>
<dbReference type="InterPro" id="IPR029016">
    <property type="entry name" value="GAF-like_dom_sf"/>
</dbReference>
<dbReference type="Pfam" id="PF08448">
    <property type="entry name" value="PAS_4"/>
    <property type="match status" value="1"/>
</dbReference>
<dbReference type="SUPFAM" id="SSF47384">
    <property type="entry name" value="Homodimeric domain of signal transducing histidine kinase"/>
    <property type="match status" value="1"/>
</dbReference>
<dbReference type="CDD" id="cd00082">
    <property type="entry name" value="HisKA"/>
    <property type="match status" value="1"/>
</dbReference>
<dbReference type="InterPro" id="IPR003661">
    <property type="entry name" value="HisK_dim/P_dom"/>
</dbReference>
<evidence type="ECO:0000256" key="2">
    <source>
        <dbReference type="ARBA" id="ARBA00012438"/>
    </source>
</evidence>
<dbReference type="SMART" id="SM00387">
    <property type="entry name" value="HATPase_c"/>
    <property type="match status" value="1"/>
</dbReference>
<evidence type="ECO:0000259" key="8">
    <source>
        <dbReference type="PROSITE" id="PS50110"/>
    </source>
</evidence>
<dbReference type="SMART" id="SM00065">
    <property type="entry name" value="GAF"/>
    <property type="match status" value="2"/>
</dbReference>
<accession>A0ABN6TKF7</accession>
<evidence type="ECO:0000256" key="1">
    <source>
        <dbReference type="ARBA" id="ARBA00000085"/>
    </source>
</evidence>
<feature type="domain" description="Histidine kinase" evidence="7">
    <location>
        <begin position="485"/>
        <end position="703"/>
    </location>
</feature>
<evidence type="ECO:0000256" key="5">
    <source>
        <dbReference type="ARBA" id="ARBA00022777"/>
    </source>
</evidence>
<evidence type="ECO:0000256" key="3">
    <source>
        <dbReference type="ARBA" id="ARBA00022553"/>
    </source>
</evidence>
<dbReference type="Gene3D" id="3.30.565.10">
    <property type="entry name" value="Histidine kinase-like ATPase, C-terminal domain"/>
    <property type="match status" value="1"/>
</dbReference>
<dbReference type="SUPFAM" id="SSF55781">
    <property type="entry name" value="GAF domain-like"/>
    <property type="match status" value="2"/>
</dbReference>
<proteinExistence type="predicted"/>
<comment type="catalytic activity">
    <reaction evidence="1">
        <text>ATP + protein L-histidine = ADP + protein N-phospho-L-histidine.</text>
        <dbReference type="EC" id="2.7.13.3"/>
    </reaction>
</comment>
<dbReference type="InterPro" id="IPR001789">
    <property type="entry name" value="Sig_transdc_resp-reg_receiver"/>
</dbReference>
<dbReference type="InterPro" id="IPR011006">
    <property type="entry name" value="CheY-like_superfamily"/>
</dbReference>
<protein>
    <recommendedName>
        <fullName evidence="2">histidine kinase</fullName>
        <ecNumber evidence="2">2.7.13.3</ecNumber>
    </recommendedName>
</protein>
<dbReference type="EMBL" id="AP026966">
    <property type="protein sequence ID" value="BDT60469.1"/>
    <property type="molecule type" value="Genomic_DNA"/>
</dbReference>
<dbReference type="InterPro" id="IPR000014">
    <property type="entry name" value="PAS"/>
</dbReference>
<dbReference type="Pfam" id="PF00512">
    <property type="entry name" value="HisKA"/>
    <property type="match status" value="1"/>
</dbReference>
<dbReference type="SMART" id="SM00448">
    <property type="entry name" value="REC"/>
    <property type="match status" value="1"/>
</dbReference>
<dbReference type="InterPro" id="IPR003018">
    <property type="entry name" value="GAF"/>
</dbReference>
<dbReference type="RefSeq" id="WP_281909618.1">
    <property type="nucleotide sequence ID" value="NZ_AP026966.1"/>
</dbReference>
<dbReference type="InterPro" id="IPR036890">
    <property type="entry name" value="HATPase_C_sf"/>
</dbReference>
<dbReference type="PANTHER" id="PTHR43547">
    <property type="entry name" value="TWO-COMPONENT HISTIDINE KINASE"/>
    <property type="match status" value="1"/>
</dbReference>
<dbReference type="InterPro" id="IPR005467">
    <property type="entry name" value="His_kinase_dom"/>
</dbReference>
<dbReference type="InterPro" id="IPR013656">
    <property type="entry name" value="PAS_4"/>
</dbReference>
<dbReference type="PRINTS" id="PR00344">
    <property type="entry name" value="BCTRLSENSOR"/>
</dbReference>
<evidence type="ECO:0000313" key="10">
    <source>
        <dbReference type="Proteomes" id="UP001163336"/>
    </source>
</evidence>
<dbReference type="InterPro" id="IPR003594">
    <property type="entry name" value="HATPase_dom"/>
</dbReference>
<dbReference type="Pfam" id="PF02518">
    <property type="entry name" value="HATPase_c"/>
    <property type="match status" value="1"/>
</dbReference>
<dbReference type="InterPro" id="IPR036097">
    <property type="entry name" value="HisK_dim/P_sf"/>
</dbReference>
<dbReference type="SUPFAM" id="SSF52172">
    <property type="entry name" value="CheY-like"/>
    <property type="match status" value="1"/>
</dbReference>
<dbReference type="Gene3D" id="1.10.287.130">
    <property type="match status" value="1"/>
</dbReference>
<evidence type="ECO:0000259" key="7">
    <source>
        <dbReference type="PROSITE" id="PS50109"/>
    </source>
</evidence>
<dbReference type="Proteomes" id="UP001163336">
    <property type="component" value="Chromosome"/>
</dbReference>
<evidence type="ECO:0000256" key="6">
    <source>
        <dbReference type="PROSITE-ProRule" id="PRU00169"/>
    </source>
</evidence>
<dbReference type="PANTHER" id="PTHR43547:SF2">
    <property type="entry name" value="HYBRID SIGNAL TRANSDUCTION HISTIDINE KINASE C"/>
    <property type="match status" value="1"/>
</dbReference>
<dbReference type="SMART" id="SM00388">
    <property type="entry name" value="HisKA"/>
    <property type="match status" value="1"/>
</dbReference>
<dbReference type="Gene3D" id="3.40.50.2300">
    <property type="match status" value="1"/>
</dbReference>
<dbReference type="InterPro" id="IPR004358">
    <property type="entry name" value="Sig_transdc_His_kin-like_C"/>
</dbReference>
<dbReference type="SUPFAM" id="SSF55785">
    <property type="entry name" value="PYP-like sensor domain (PAS domain)"/>
    <property type="match status" value="1"/>
</dbReference>
<dbReference type="Gene3D" id="3.30.450.40">
    <property type="match status" value="2"/>
</dbReference>